<evidence type="ECO:0000313" key="1">
    <source>
        <dbReference type="EMBL" id="KAB5596061.1"/>
    </source>
</evidence>
<dbReference type="Proteomes" id="UP000383932">
    <property type="component" value="Unassembled WGS sequence"/>
</dbReference>
<proteinExistence type="predicted"/>
<keyword evidence="2" id="KW-1185">Reference proteome</keyword>
<dbReference type="EMBL" id="SSOP01000004">
    <property type="protein sequence ID" value="KAB5596061.1"/>
    <property type="molecule type" value="Genomic_DNA"/>
</dbReference>
<organism evidence="1 2">
    <name type="scientific">Ceratobasidium theobromae</name>
    <dbReference type="NCBI Taxonomy" id="1582974"/>
    <lineage>
        <taxon>Eukaryota</taxon>
        <taxon>Fungi</taxon>
        <taxon>Dikarya</taxon>
        <taxon>Basidiomycota</taxon>
        <taxon>Agaricomycotina</taxon>
        <taxon>Agaricomycetes</taxon>
        <taxon>Cantharellales</taxon>
        <taxon>Ceratobasidiaceae</taxon>
        <taxon>Ceratobasidium</taxon>
    </lineage>
</organism>
<gene>
    <name evidence="1" type="ORF">CTheo_578</name>
</gene>
<protein>
    <submittedName>
        <fullName evidence="1">Uncharacterized protein</fullName>
    </submittedName>
</protein>
<comment type="caution">
    <text evidence="1">The sequence shown here is derived from an EMBL/GenBank/DDBJ whole genome shotgun (WGS) entry which is preliminary data.</text>
</comment>
<evidence type="ECO:0000313" key="2">
    <source>
        <dbReference type="Proteomes" id="UP000383932"/>
    </source>
</evidence>
<name>A0A5N5QWS2_9AGAM</name>
<dbReference type="AlphaFoldDB" id="A0A5N5QWS2"/>
<sequence length="121" mass="13568">MVVVRVGPSAVGSYLSRKLVVRQRGWAADSIQLESYKFKKDISMPSWKAPRDLCRHGPMGSMNRVAAAIKEQRTVTVVAQIWGALARALIEWDEPLTSRVGGWVERIPPDGAPRRMSEHEE</sequence>
<reference evidence="1 2" key="1">
    <citation type="journal article" date="2019" name="Fungal Biol. Biotechnol.">
        <title>Draft genome sequence of fastidious pathogen Ceratobasidium theobromae, which causes vascular-streak dieback in Theobroma cacao.</title>
        <authorList>
            <person name="Ali S.S."/>
            <person name="Asman A."/>
            <person name="Shao J."/>
            <person name="Firmansyah A.P."/>
            <person name="Susilo A.W."/>
            <person name="Rosmana A."/>
            <person name="McMahon P."/>
            <person name="Junaid M."/>
            <person name="Guest D."/>
            <person name="Kheng T.Y."/>
            <person name="Meinhardt L.W."/>
            <person name="Bailey B.A."/>
        </authorList>
    </citation>
    <scope>NUCLEOTIDE SEQUENCE [LARGE SCALE GENOMIC DNA]</scope>
    <source>
        <strain evidence="1 2">CT2</strain>
    </source>
</reference>
<accession>A0A5N5QWS2</accession>